<evidence type="ECO:0000256" key="6">
    <source>
        <dbReference type="ARBA" id="ARBA00022833"/>
    </source>
</evidence>
<feature type="transmembrane region" description="Helical" evidence="8">
    <location>
        <begin position="361"/>
        <end position="381"/>
    </location>
</feature>
<keyword evidence="5" id="KW-0863">Zinc-finger</keyword>
<feature type="transmembrane region" description="Helical" evidence="8">
    <location>
        <begin position="819"/>
        <end position="839"/>
    </location>
</feature>
<feature type="transmembrane region" description="Helical" evidence="8">
    <location>
        <begin position="599"/>
        <end position="623"/>
    </location>
</feature>
<dbReference type="VEuPathDB" id="MicrosporidiaDB:CWI37_0445p0040"/>
<feature type="transmembrane region" description="Helical" evidence="8">
    <location>
        <begin position="758"/>
        <end position="781"/>
    </location>
</feature>
<feature type="transmembrane region" description="Helical" evidence="8">
    <location>
        <begin position="401"/>
        <end position="424"/>
    </location>
</feature>
<name>A0A4Q9L5V6_9MICR</name>
<dbReference type="AlphaFoldDB" id="A0A4Q9L5V6"/>
<organism evidence="10 11">
    <name type="scientific">Hamiltosporidium tvaerminnensis</name>
    <dbReference type="NCBI Taxonomy" id="1176355"/>
    <lineage>
        <taxon>Eukaryota</taxon>
        <taxon>Fungi</taxon>
        <taxon>Fungi incertae sedis</taxon>
        <taxon>Microsporidia</taxon>
        <taxon>Dubosqiidae</taxon>
        <taxon>Hamiltosporidium</taxon>
    </lineage>
</organism>
<feature type="transmembrane region" description="Helical" evidence="8">
    <location>
        <begin position="445"/>
        <end position="465"/>
    </location>
</feature>
<gene>
    <name evidence="10" type="ORF">CWI37_0445p0040</name>
</gene>
<keyword evidence="8" id="KW-0472">Membrane</keyword>
<reference evidence="10 11" key="1">
    <citation type="submission" date="2017-12" db="EMBL/GenBank/DDBJ databases">
        <authorList>
            <person name="Pombert J.-F."/>
            <person name="Haag K.L."/>
            <person name="Ebert D."/>
        </authorList>
    </citation>
    <scope>NUCLEOTIDE SEQUENCE [LARGE SCALE GENOMIC DNA]</scope>
    <source>
        <strain evidence="10">FI-OER-3-3</strain>
    </source>
</reference>
<dbReference type="CDD" id="cd16495">
    <property type="entry name" value="RING_CH-C4HC3_MARCH"/>
    <property type="match status" value="1"/>
</dbReference>
<evidence type="ECO:0000259" key="9">
    <source>
        <dbReference type="PROSITE" id="PS51292"/>
    </source>
</evidence>
<feature type="transmembrane region" description="Helical" evidence="8">
    <location>
        <begin position="845"/>
        <end position="869"/>
    </location>
</feature>
<feature type="transmembrane region" description="Helical" evidence="8">
    <location>
        <begin position="528"/>
        <end position="550"/>
    </location>
</feature>
<evidence type="ECO:0000256" key="2">
    <source>
        <dbReference type="ARBA" id="ARBA00004177"/>
    </source>
</evidence>
<dbReference type="InterPro" id="IPR013083">
    <property type="entry name" value="Znf_RING/FYVE/PHD"/>
</dbReference>
<dbReference type="Proteomes" id="UP000292362">
    <property type="component" value="Unassembled WGS sequence"/>
</dbReference>
<dbReference type="GO" id="GO:0005768">
    <property type="term" value="C:endosome"/>
    <property type="evidence" value="ECO:0007669"/>
    <property type="project" value="UniProtKB-SubCell"/>
</dbReference>
<evidence type="ECO:0000313" key="10">
    <source>
        <dbReference type="EMBL" id="TBU02616.1"/>
    </source>
</evidence>
<evidence type="ECO:0000256" key="3">
    <source>
        <dbReference type="ARBA" id="ARBA00004656"/>
    </source>
</evidence>
<feature type="transmembrane region" description="Helical" evidence="8">
    <location>
        <begin position="787"/>
        <end position="812"/>
    </location>
</feature>
<dbReference type="GO" id="GO:0002376">
    <property type="term" value="P:immune system process"/>
    <property type="evidence" value="ECO:0007669"/>
    <property type="project" value="UniProtKB-KW"/>
</dbReference>
<dbReference type="InterPro" id="IPR011016">
    <property type="entry name" value="Znf_RING-CH"/>
</dbReference>
<dbReference type="GO" id="GO:0008270">
    <property type="term" value="F:zinc ion binding"/>
    <property type="evidence" value="ECO:0007669"/>
    <property type="project" value="UniProtKB-KW"/>
</dbReference>
<accession>A0A4Q9L5V6</accession>
<feature type="transmembrane region" description="Helical" evidence="8">
    <location>
        <begin position="72"/>
        <end position="93"/>
    </location>
</feature>
<evidence type="ECO:0000256" key="5">
    <source>
        <dbReference type="ARBA" id="ARBA00022771"/>
    </source>
</evidence>
<evidence type="ECO:0000313" key="11">
    <source>
        <dbReference type="Proteomes" id="UP000292362"/>
    </source>
</evidence>
<comment type="caution">
    <text evidence="10">The sequence shown here is derived from an EMBL/GenBank/DDBJ whole genome shotgun (WGS) entry which is preliminary data.</text>
</comment>
<keyword evidence="6" id="KW-0862">Zinc</keyword>
<dbReference type="SMART" id="SM00744">
    <property type="entry name" value="RINGv"/>
    <property type="match status" value="1"/>
</dbReference>
<keyword evidence="8" id="KW-1133">Transmembrane helix</keyword>
<dbReference type="PROSITE" id="PS51292">
    <property type="entry name" value="ZF_RING_CH"/>
    <property type="match status" value="1"/>
</dbReference>
<feature type="domain" description="RING-CH-type" evidence="9">
    <location>
        <begin position="1"/>
        <end position="62"/>
    </location>
</feature>
<protein>
    <submittedName>
        <fullName evidence="10">RING-variant domain-containing protein</fullName>
    </submittedName>
</protein>
<evidence type="ECO:0000256" key="1">
    <source>
        <dbReference type="ARBA" id="ARBA00004127"/>
    </source>
</evidence>
<evidence type="ECO:0000256" key="4">
    <source>
        <dbReference type="ARBA" id="ARBA00022723"/>
    </source>
</evidence>
<keyword evidence="8" id="KW-0812">Transmembrane</keyword>
<feature type="transmembrane region" description="Helical" evidence="8">
    <location>
        <begin position="139"/>
        <end position="160"/>
    </location>
</feature>
<proteinExistence type="predicted"/>
<dbReference type="Pfam" id="PF12906">
    <property type="entry name" value="RINGv"/>
    <property type="match status" value="1"/>
</dbReference>
<sequence>MHSPQTCKICFLPSMQNKPLFHPCKCSGTQKYVHESCLIQWFATKSQTPISCEICQYKYRYKASAQYFPSSIFRFLILSVFWIFNIFLSSFTIKEIFLSSYTHILTSESTFLYIFKQICSDKYKIDFKYLERNENTSEFVLNTLPGIFITVISYLLFLFYHRISKCYTKYVLDRLYPPVLNTEYAMKKIRILQENKQGSCLEGAVSLCSNDNSITDIFNDIAFNESLYSKDGDFSGLNKIGAEDSDKISSIFSETKNRNARDKIMVSRKEDEFKRNIFDSKILETDSNDISKHECLENEVIQDDKIFETAYIHPSPLKNKNEFKPQISNHEEIVFENNEEIESNTSEVSTNTRVNEKEFGFGVYPFISLIFNVSILLVFIFPILKINNILESFIRSISTRILLSIFISNSIIYFVLRFLYFKIFKEENSYKNILKISSLCVKVGNFYFLEKIFMPYVLFGVFYWFKNVGKKETFFVYNLVLGHFMASTTNRVLLICTNISESNFYGFLFKSLDDCVLTLSYVKGVGRILSFMFFNCILCGIFGFILRFYFVDNYLSLIGILILLRSKKKHFFYAVKYLYRFFVYAFGNKYNLKKKNGKFNLLFQISVAALCYLVCFSGFIFVGSKGGGIIFKKCEKITIFFEESFLKNKNHNFLNLNSQKTKISNIPVNTSDNTSVNTSVHTSVHTSDNIPVNTSVHTSDNTSDNQVKSQKNYRLNNSMTKECNNKAERSSNKKPILDQKITNEVLNNRYPDKEKNSLVFLFLGIYCFMWTISLIKLLIFYKGILHIIRKAYCFLSNVGTFICSYILLCLILCCLFDRIIMVSRVFVIWMIVYIFIYRFDFVKWWWMLAVFFDWYLFLSVFGILIILCLKKRDVKKILEYEE</sequence>
<evidence type="ECO:0000256" key="8">
    <source>
        <dbReference type="SAM" id="Phobius"/>
    </source>
</evidence>
<evidence type="ECO:0000256" key="7">
    <source>
        <dbReference type="ARBA" id="ARBA00022859"/>
    </source>
</evidence>
<dbReference type="SUPFAM" id="SSF57850">
    <property type="entry name" value="RING/U-box"/>
    <property type="match status" value="1"/>
</dbReference>
<keyword evidence="4" id="KW-0479">Metal-binding</keyword>
<comment type="subcellular location">
    <subcellularLocation>
        <location evidence="1">Endomembrane system</location>
        <topology evidence="1">Multi-pass membrane protein</topology>
    </subcellularLocation>
    <subcellularLocation>
        <location evidence="2">Endosome</location>
    </subcellularLocation>
    <subcellularLocation>
        <location evidence="3">Lysosome membrane</location>
    </subcellularLocation>
</comment>
<dbReference type="PANTHER" id="PTHR45981">
    <property type="entry name" value="LD02310P"/>
    <property type="match status" value="1"/>
</dbReference>
<dbReference type="EMBL" id="PITJ01000445">
    <property type="protein sequence ID" value="TBU02616.1"/>
    <property type="molecule type" value="Genomic_DNA"/>
</dbReference>
<feature type="transmembrane region" description="Helical" evidence="8">
    <location>
        <begin position="571"/>
        <end position="587"/>
    </location>
</feature>
<keyword evidence="7" id="KW-0391">Immunity</keyword>
<dbReference type="Gene3D" id="3.30.40.10">
    <property type="entry name" value="Zinc/RING finger domain, C3HC4 (zinc finger)"/>
    <property type="match status" value="1"/>
</dbReference>